<dbReference type="NCBIfam" id="TIGR00654">
    <property type="entry name" value="PhzF_family"/>
    <property type="match status" value="1"/>
</dbReference>
<organism evidence="4 5">
    <name type="scientific">Linderina pennispora</name>
    <dbReference type="NCBI Taxonomy" id="61395"/>
    <lineage>
        <taxon>Eukaryota</taxon>
        <taxon>Fungi</taxon>
        <taxon>Fungi incertae sedis</taxon>
        <taxon>Zoopagomycota</taxon>
        <taxon>Kickxellomycotina</taxon>
        <taxon>Kickxellomycetes</taxon>
        <taxon>Kickxellales</taxon>
        <taxon>Kickxellaceae</taxon>
        <taxon>Linderina</taxon>
    </lineage>
</organism>
<dbReference type="Gene3D" id="3.10.310.10">
    <property type="entry name" value="Diaminopimelate Epimerase, Chain A, domain 1"/>
    <property type="match status" value="2"/>
</dbReference>
<dbReference type="SUPFAM" id="SSF54506">
    <property type="entry name" value="Diaminopimelate epimerase-like"/>
    <property type="match status" value="1"/>
</dbReference>
<dbReference type="PANTHER" id="PTHR13774:SF17">
    <property type="entry name" value="PHENAZINE BIOSYNTHESIS-LIKE DOMAIN-CONTAINING PROTEIN"/>
    <property type="match status" value="1"/>
</dbReference>
<evidence type="ECO:0000256" key="2">
    <source>
        <dbReference type="ARBA" id="ARBA00023235"/>
    </source>
</evidence>
<evidence type="ECO:0000256" key="1">
    <source>
        <dbReference type="ARBA" id="ARBA00008270"/>
    </source>
</evidence>
<proteinExistence type="inferred from homology"/>
<comment type="caution">
    <text evidence="4">The sequence shown here is derived from an EMBL/GenBank/DDBJ whole genome shotgun (WGS) entry which is preliminary data.</text>
</comment>
<dbReference type="RefSeq" id="XP_040739997.1">
    <property type="nucleotide sequence ID" value="XM_040885803.1"/>
</dbReference>
<dbReference type="PIRSF" id="PIRSF016184">
    <property type="entry name" value="PhzC_PhzF"/>
    <property type="match status" value="1"/>
</dbReference>
<reference evidence="4 5" key="1">
    <citation type="submission" date="2016-07" db="EMBL/GenBank/DDBJ databases">
        <title>Pervasive Adenine N6-methylation of Active Genes in Fungi.</title>
        <authorList>
            <consortium name="DOE Joint Genome Institute"/>
            <person name="Mondo S.J."/>
            <person name="Dannebaum R.O."/>
            <person name="Kuo R.C."/>
            <person name="Labutti K."/>
            <person name="Haridas S."/>
            <person name="Kuo A."/>
            <person name="Salamov A."/>
            <person name="Ahrendt S.R."/>
            <person name="Lipzen A."/>
            <person name="Sullivan W."/>
            <person name="Andreopoulos W.B."/>
            <person name="Clum A."/>
            <person name="Lindquist E."/>
            <person name="Daum C."/>
            <person name="Ramamoorthy G.K."/>
            <person name="Gryganskyi A."/>
            <person name="Culley D."/>
            <person name="Magnuson J.K."/>
            <person name="James T.Y."/>
            <person name="O'Malley M.A."/>
            <person name="Stajich J.E."/>
            <person name="Spatafora J.W."/>
            <person name="Visel A."/>
            <person name="Grigoriev I.V."/>
        </authorList>
    </citation>
    <scope>NUCLEOTIDE SEQUENCE [LARGE SCALE GENOMIC DNA]</scope>
    <source>
        <strain evidence="4 5">ATCC 12442</strain>
    </source>
</reference>
<evidence type="ECO:0000313" key="5">
    <source>
        <dbReference type="Proteomes" id="UP000193922"/>
    </source>
</evidence>
<dbReference type="InterPro" id="IPR003719">
    <property type="entry name" value="Phenazine_PhzF-like"/>
</dbReference>
<sequence>MSQYPTYIIDAFTSTPFRGNPAGVVLLPPDQQLPDAQLQKIAGELNQTETAFVTPTNAFGPDAFRTASQFGLRWFTPTQEIKLCGHATLATAHVLFTFFENVSSVLRFNSLSVTEDVRTLAASVYGEYLPDTEVLYAPSLRFLLLHNPTLALDTVDKLTPNITGDAYAAGKRLNITGLVVTSRASDKDFKSRLFGPWIGIPEDPVTGATHTILAPYWAERLAKKVFSAAQVSKRRGDLEVEIVSDTHVQISGKAVAVLQGVISV</sequence>
<dbReference type="STRING" id="61395.A0A1Y1VY39"/>
<dbReference type="AlphaFoldDB" id="A0A1Y1VY39"/>
<accession>A0A1Y1VY39</accession>
<dbReference type="EMBL" id="MCFD01000019">
    <property type="protein sequence ID" value="ORX65926.1"/>
    <property type="molecule type" value="Genomic_DNA"/>
</dbReference>
<feature type="active site" evidence="3">
    <location>
        <position position="49"/>
    </location>
</feature>
<dbReference type="PANTHER" id="PTHR13774">
    <property type="entry name" value="PHENAZINE BIOSYNTHESIS PROTEIN"/>
    <property type="match status" value="1"/>
</dbReference>
<dbReference type="Pfam" id="PF02567">
    <property type="entry name" value="PhzC-PhzF"/>
    <property type="match status" value="2"/>
</dbReference>
<dbReference type="Proteomes" id="UP000193922">
    <property type="component" value="Unassembled WGS sequence"/>
</dbReference>
<dbReference type="GO" id="GO:0005737">
    <property type="term" value="C:cytoplasm"/>
    <property type="evidence" value="ECO:0007669"/>
    <property type="project" value="TreeGrafter"/>
</dbReference>
<keyword evidence="2" id="KW-0413">Isomerase</keyword>
<dbReference type="GO" id="GO:0016853">
    <property type="term" value="F:isomerase activity"/>
    <property type="evidence" value="ECO:0007669"/>
    <property type="project" value="UniProtKB-KW"/>
</dbReference>
<evidence type="ECO:0000256" key="3">
    <source>
        <dbReference type="PIRSR" id="PIRSR016184-1"/>
    </source>
</evidence>
<dbReference type="GeneID" id="63802451"/>
<evidence type="ECO:0000313" key="4">
    <source>
        <dbReference type="EMBL" id="ORX65926.1"/>
    </source>
</evidence>
<dbReference type="OrthoDB" id="75169at2759"/>
<protein>
    <submittedName>
        <fullName evidence="4">Diaminopimelate epimerase-like protein</fullName>
    </submittedName>
</protein>
<gene>
    <name evidence="4" type="ORF">DL89DRAFT_260607</name>
</gene>
<comment type="similarity">
    <text evidence="1">Belongs to the PhzF family.</text>
</comment>
<keyword evidence="5" id="KW-1185">Reference proteome</keyword>
<name>A0A1Y1VY39_9FUNG</name>